<gene>
    <name evidence="5" type="ORF">GCM10010970_18330</name>
</gene>
<sequence>MSAAVIAPDFTAVRTALWRALHLEVDAAPPVLQDEVGLQLAAPDNGWRERPDMHPQRTAPFRASIIARARYIEDQVIDGIKEGVARQYVLLGAGLDSFALRRPDIAAQMNIFEVDQPGHQTWKKARLAELDMTPPASVHFVPVDFEAGDDWLKHLGKAGFRTDEPAIVTSTGVSMYLTHEAIVAMLRQVAALAKGSRFVMTFLCPIDMADADLQPVLRMGEAGAAASGTPFISYFAPQEIVDLALAAGFSAVAHVSADDLAASYFAGRSDGLRPPARCEELIVATV</sequence>
<accession>A0ABQ2P906</accession>
<reference evidence="6" key="1">
    <citation type="journal article" date="2019" name="Int. J. Syst. Evol. Microbiol.">
        <title>The Global Catalogue of Microorganisms (GCM) 10K type strain sequencing project: providing services to taxonomists for standard genome sequencing and annotation.</title>
        <authorList>
            <consortium name="The Broad Institute Genomics Platform"/>
            <consortium name="The Broad Institute Genome Sequencing Center for Infectious Disease"/>
            <person name="Wu L."/>
            <person name="Ma J."/>
        </authorList>
    </citation>
    <scope>NUCLEOTIDE SEQUENCE [LARGE SCALE GENOMIC DNA]</scope>
    <source>
        <strain evidence="6">CGMCC 1.8859</strain>
    </source>
</reference>
<comment type="caution">
    <text evidence="5">The sequence shown here is derived from an EMBL/GenBank/DDBJ whole genome shotgun (WGS) entry which is preliminary data.</text>
</comment>
<protein>
    <recommendedName>
        <fullName evidence="4">S-adenosyl-L-methionine-dependent methyltransferase</fullName>
        <ecNumber evidence="4">2.1.1.-</ecNumber>
    </recommendedName>
</protein>
<dbReference type="InterPro" id="IPR007213">
    <property type="entry name" value="Ppm1/Ppm2/Tcmp"/>
</dbReference>
<organism evidence="5 6">
    <name type="scientific">Silvimonas iriomotensis</name>
    <dbReference type="NCBI Taxonomy" id="449662"/>
    <lineage>
        <taxon>Bacteria</taxon>
        <taxon>Pseudomonadati</taxon>
        <taxon>Pseudomonadota</taxon>
        <taxon>Betaproteobacteria</taxon>
        <taxon>Neisseriales</taxon>
        <taxon>Chitinibacteraceae</taxon>
        <taxon>Silvimonas</taxon>
    </lineage>
</organism>
<dbReference type="EMBL" id="BMLX01000002">
    <property type="protein sequence ID" value="GGP21052.1"/>
    <property type="molecule type" value="Genomic_DNA"/>
</dbReference>
<dbReference type="InterPro" id="IPR029063">
    <property type="entry name" value="SAM-dependent_MTases_sf"/>
</dbReference>
<comment type="similarity">
    <text evidence="1 4">Belongs to the UPF0677 family.</text>
</comment>
<dbReference type="NCBIfam" id="TIGR00027">
    <property type="entry name" value="mthyl_TIGR00027"/>
    <property type="match status" value="1"/>
</dbReference>
<evidence type="ECO:0000256" key="1">
    <source>
        <dbReference type="ARBA" id="ARBA00008138"/>
    </source>
</evidence>
<keyword evidence="4" id="KW-0949">S-adenosyl-L-methionine</keyword>
<dbReference type="Pfam" id="PF04072">
    <property type="entry name" value="LCM"/>
    <property type="match status" value="1"/>
</dbReference>
<evidence type="ECO:0000256" key="3">
    <source>
        <dbReference type="ARBA" id="ARBA00022679"/>
    </source>
</evidence>
<dbReference type="GO" id="GO:0032259">
    <property type="term" value="P:methylation"/>
    <property type="evidence" value="ECO:0007669"/>
    <property type="project" value="UniProtKB-KW"/>
</dbReference>
<dbReference type="PANTHER" id="PTHR43619:SF2">
    <property type="entry name" value="S-ADENOSYL-L-METHIONINE-DEPENDENT METHYLTRANSFERASES SUPERFAMILY PROTEIN"/>
    <property type="match status" value="1"/>
</dbReference>
<dbReference type="PANTHER" id="PTHR43619">
    <property type="entry name" value="S-ADENOSYL-L-METHIONINE-DEPENDENT METHYLTRANSFERASE YKTD-RELATED"/>
    <property type="match status" value="1"/>
</dbReference>
<evidence type="ECO:0000256" key="4">
    <source>
        <dbReference type="RuleBase" id="RU362030"/>
    </source>
</evidence>
<dbReference type="EC" id="2.1.1.-" evidence="4"/>
<evidence type="ECO:0000256" key="2">
    <source>
        <dbReference type="ARBA" id="ARBA00022603"/>
    </source>
</evidence>
<name>A0ABQ2P906_9NEIS</name>
<keyword evidence="2 4" id="KW-0489">Methyltransferase</keyword>
<dbReference type="InterPro" id="IPR011610">
    <property type="entry name" value="SAM_mthyl_Trfase_ML2640-like"/>
</dbReference>
<evidence type="ECO:0000313" key="5">
    <source>
        <dbReference type="EMBL" id="GGP21052.1"/>
    </source>
</evidence>
<keyword evidence="6" id="KW-1185">Reference proteome</keyword>
<proteinExistence type="inferred from homology"/>
<dbReference type="SUPFAM" id="SSF53335">
    <property type="entry name" value="S-adenosyl-L-methionine-dependent methyltransferases"/>
    <property type="match status" value="1"/>
</dbReference>
<dbReference type="Gene3D" id="3.40.50.150">
    <property type="entry name" value="Vaccinia Virus protein VP39"/>
    <property type="match status" value="1"/>
</dbReference>
<dbReference type="GO" id="GO:0008168">
    <property type="term" value="F:methyltransferase activity"/>
    <property type="evidence" value="ECO:0007669"/>
    <property type="project" value="UniProtKB-KW"/>
</dbReference>
<dbReference type="Proteomes" id="UP000637267">
    <property type="component" value="Unassembled WGS sequence"/>
</dbReference>
<comment type="function">
    <text evidence="4">Exhibits S-adenosyl-L-methionine-dependent methyltransferase activity.</text>
</comment>
<evidence type="ECO:0000313" key="6">
    <source>
        <dbReference type="Proteomes" id="UP000637267"/>
    </source>
</evidence>
<keyword evidence="3" id="KW-0808">Transferase</keyword>
<dbReference type="RefSeq" id="WP_188703989.1">
    <property type="nucleotide sequence ID" value="NZ_BMLX01000002.1"/>
</dbReference>